<evidence type="ECO:0000313" key="15">
    <source>
        <dbReference type="Proteomes" id="UP000245631"/>
    </source>
</evidence>
<dbReference type="PANTHER" id="PTHR45436:SF15">
    <property type="entry name" value="SENSOR HISTIDINE KINASE CUSS"/>
    <property type="match status" value="1"/>
</dbReference>
<accession>A0A8E2WFF2</accession>
<feature type="domain" description="Histidine kinase" evidence="12">
    <location>
        <begin position="276"/>
        <end position="476"/>
    </location>
</feature>
<comment type="subcellular location">
    <subcellularLocation>
        <location evidence="2">Membrane</location>
        <topology evidence="2">Multi-pass membrane protein</topology>
    </subcellularLocation>
</comment>
<keyword evidence="10 11" id="KW-0472">Membrane</keyword>
<evidence type="ECO:0000313" key="14">
    <source>
        <dbReference type="EMBL" id="PWJ91128.1"/>
    </source>
</evidence>
<reference evidence="14 15" key="1">
    <citation type="submission" date="2018-05" db="EMBL/GenBank/DDBJ databases">
        <title>Genomic Encyclopedia of Type Strains, Phase IV (KMG-IV): sequencing the most valuable type-strain genomes for metagenomic binning, comparative biology and taxonomic classification.</title>
        <authorList>
            <person name="Goeker M."/>
        </authorList>
    </citation>
    <scope>NUCLEOTIDE SEQUENCE [LARGE SCALE GENOMIC DNA]</scope>
    <source>
        <strain evidence="14 15">DSM 2626</strain>
    </source>
</reference>
<dbReference type="GO" id="GO:0000155">
    <property type="term" value="F:phosphorelay sensor kinase activity"/>
    <property type="evidence" value="ECO:0007669"/>
    <property type="project" value="InterPro"/>
</dbReference>
<dbReference type="PROSITE" id="PS50109">
    <property type="entry name" value="HIS_KIN"/>
    <property type="match status" value="1"/>
</dbReference>
<comment type="caution">
    <text evidence="14">The sequence shown here is derived from an EMBL/GenBank/DDBJ whole genome shotgun (WGS) entry which is preliminary data.</text>
</comment>
<evidence type="ECO:0000256" key="11">
    <source>
        <dbReference type="SAM" id="Phobius"/>
    </source>
</evidence>
<dbReference type="GeneID" id="61053146"/>
<dbReference type="InterPro" id="IPR005467">
    <property type="entry name" value="His_kinase_dom"/>
</dbReference>
<dbReference type="InterPro" id="IPR003660">
    <property type="entry name" value="HAMP_dom"/>
</dbReference>
<keyword evidence="6 11" id="KW-0812">Transmembrane</keyword>
<dbReference type="SUPFAM" id="SSF47384">
    <property type="entry name" value="Homodimeric domain of signal transducing histidine kinase"/>
    <property type="match status" value="1"/>
</dbReference>
<dbReference type="Gene3D" id="1.10.287.130">
    <property type="match status" value="1"/>
</dbReference>
<feature type="transmembrane region" description="Helical" evidence="11">
    <location>
        <begin position="183"/>
        <end position="208"/>
    </location>
</feature>
<feature type="transmembrane region" description="Helical" evidence="11">
    <location>
        <begin position="12"/>
        <end position="38"/>
    </location>
</feature>
<dbReference type="Proteomes" id="UP000245631">
    <property type="component" value="Unassembled WGS sequence"/>
</dbReference>
<keyword evidence="5" id="KW-0808">Transferase</keyword>
<dbReference type="PRINTS" id="PR00344">
    <property type="entry name" value="BCTRLSENSOR"/>
</dbReference>
<evidence type="ECO:0000256" key="3">
    <source>
        <dbReference type="ARBA" id="ARBA00012438"/>
    </source>
</evidence>
<dbReference type="InterPro" id="IPR050428">
    <property type="entry name" value="TCS_sensor_his_kinase"/>
</dbReference>
<evidence type="ECO:0000256" key="5">
    <source>
        <dbReference type="ARBA" id="ARBA00022679"/>
    </source>
</evidence>
<dbReference type="SMART" id="SM00388">
    <property type="entry name" value="HisKA"/>
    <property type="match status" value="1"/>
</dbReference>
<dbReference type="Pfam" id="PF00512">
    <property type="entry name" value="HisKA"/>
    <property type="match status" value="1"/>
</dbReference>
<dbReference type="EC" id="2.7.13.3" evidence="3"/>
<dbReference type="RefSeq" id="WP_109666566.1">
    <property type="nucleotide sequence ID" value="NZ_QGGH01000004.1"/>
</dbReference>
<dbReference type="PROSITE" id="PS50885">
    <property type="entry name" value="HAMP"/>
    <property type="match status" value="1"/>
</dbReference>
<protein>
    <recommendedName>
        <fullName evidence="3">histidine kinase</fullName>
        <ecNumber evidence="3">2.7.13.3</ecNumber>
    </recommendedName>
</protein>
<feature type="domain" description="HAMP" evidence="13">
    <location>
        <begin position="215"/>
        <end position="268"/>
    </location>
</feature>
<dbReference type="InterPro" id="IPR036097">
    <property type="entry name" value="HisK_dim/P_sf"/>
</dbReference>
<dbReference type="SMART" id="SM00387">
    <property type="entry name" value="HATPase_c"/>
    <property type="match status" value="1"/>
</dbReference>
<proteinExistence type="predicted"/>
<comment type="catalytic activity">
    <reaction evidence="1">
        <text>ATP + protein L-histidine = ADP + protein N-phospho-L-histidine.</text>
        <dbReference type="EC" id="2.7.13.3"/>
    </reaction>
</comment>
<dbReference type="InterPro" id="IPR004358">
    <property type="entry name" value="Sig_transdc_His_kin-like_C"/>
</dbReference>
<dbReference type="InterPro" id="IPR003594">
    <property type="entry name" value="HATPase_dom"/>
</dbReference>
<dbReference type="InterPro" id="IPR036890">
    <property type="entry name" value="HATPase_C_sf"/>
</dbReference>
<keyword evidence="7 14" id="KW-0418">Kinase</keyword>
<dbReference type="AlphaFoldDB" id="A0A8E2WFF2"/>
<evidence type="ECO:0000256" key="8">
    <source>
        <dbReference type="ARBA" id="ARBA00022989"/>
    </source>
</evidence>
<gene>
    <name evidence="14" type="ORF">C8D77_104475</name>
</gene>
<evidence type="ECO:0000256" key="4">
    <source>
        <dbReference type="ARBA" id="ARBA00022553"/>
    </source>
</evidence>
<dbReference type="EMBL" id="QGGH01000004">
    <property type="protein sequence ID" value="PWJ91128.1"/>
    <property type="molecule type" value="Genomic_DNA"/>
</dbReference>
<keyword evidence="9" id="KW-0902">Two-component regulatory system</keyword>
<dbReference type="SUPFAM" id="SSF55874">
    <property type="entry name" value="ATPase domain of HSP90 chaperone/DNA topoisomerase II/histidine kinase"/>
    <property type="match status" value="1"/>
</dbReference>
<dbReference type="Gene3D" id="3.30.565.10">
    <property type="entry name" value="Histidine kinase-like ATPase, C-terminal domain"/>
    <property type="match status" value="1"/>
</dbReference>
<evidence type="ECO:0000256" key="7">
    <source>
        <dbReference type="ARBA" id="ARBA00022777"/>
    </source>
</evidence>
<dbReference type="CDD" id="cd00082">
    <property type="entry name" value="HisKA"/>
    <property type="match status" value="1"/>
</dbReference>
<evidence type="ECO:0000256" key="6">
    <source>
        <dbReference type="ARBA" id="ARBA00022692"/>
    </source>
</evidence>
<evidence type="ECO:0000256" key="2">
    <source>
        <dbReference type="ARBA" id="ARBA00004141"/>
    </source>
</evidence>
<evidence type="ECO:0000259" key="12">
    <source>
        <dbReference type="PROSITE" id="PS50109"/>
    </source>
</evidence>
<evidence type="ECO:0000256" key="10">
    <source>
        <dbReference type="ARBA" id="ARBA00023136"/>
    </source>
</evidence>
<evidence type="ECO:0000259" key="13">
    <source>
        <dbReference type="PROSITE" id="PS50885"/>
    </source>
</evidence>
<organism evidence="14 15">
    <name type="scientific">Rhizobium loti</name>
    <name type="common">Mesorhizobium loti</name>
    <dbReference type="NCBI Taxonomy" id="381"/>
    <lineage>
        <taxon>Bacteria</taxon>
        <taxon>Pseudomonadati</taxon>
        <taxon>Pseudomonadota</taxon>
        <taxon>Alphaproteobacteria</taxon>
        <taxon>Hyphomicrobiales</taxon>
        <taxon>Phyllobacteriaceae</taxon>
        <taxon>Mesorhizobium</taxon>
    </lineage>
</organism>
<dbReference type="GO" id="GO:0005886">
    <property type="term" value="C:plasma membrane"/>
    <property type="evidence" value="ECO:0007669"/>
    <property type="project" value="TreeGrafter"/>
</dbReference>
<sequence>MKKPRTRSLQWVLVRRLILLQAATLLIFIVLSAAALWIADPRLLVDNEAAVAAIKNAVDRDGNGKLIVHETDELRSFREGFPNVWYIIRDGSGQSVRFGTIPDVYARNFGDLLGAADHATIGFSEDDPRPEAYLERVSTKAGTVQIIAATRSLRDKTEGLEVTISATVDVAKNPDGSRNWEKALPALTAIIIILLLPIVLVMGTTTLVTTPAVVRRSFAGLVDTVQQAARIDIGTRAMQLPVKNVPQEIEPLVHAFNQTLARLAQGYDRHNRFLTDAAHELRTPIAILRTRAELLKQEPQSARLLHDIERLSHLAQQLLDHQLLDRPADQRQIIDLCDLVSRVAADFAPLAIEAGYDLAFEPPAGKVHVEVNVLQIERALANLVRNAIDHGGGSGTITIAVDETGGVEVHDEGPGIPADECENVFEPFYRLQPQSRGAGLGLNLARQIALLHDGTIRILAGSWQGARIRMALPVHPVTAGSGKGGRPMAAADPAGLSVF</sequence>
<keyword evidence="4" id="KW-0597">Phosphoprotein</keyword>
<evidence type="ECO:0000256" key="1">
    <source>
        <dbReference type="ARBA" id="ARBA00000085"/>
    </source>
</evidence>
<dbReference type="PANTHER" id="PTHR45436">
    <property type="entry name" value="SENSOR HISTIDINE KINASE YKOH"/>
    <property type="match status" value="1"/>
</dbReference>
<evidence type="ECO:0000256" key="9">
    <source>
        <dbReference type="ARBA" id="ARBA00023012"/>
    </source>
</evidence>
<dbReference type="Pfam" id="PF02518">
    <property type="entry name" value="HATPase_c"/>
    <property type="match status" value="1"/>
</dbReference>
<dbReference type="CDD" id="cd00075">
    <property type="entry name" value="HATPase"/>
    <property type="match status" value="1"/>
</dbReference>
<keyword evidence="8 11" id="KW-1133">Transmembrane helix</keyword>
<dbReference type="InterPro" id="IPR003661">
    <property type="entry name" value="HisK_dim/P_dom"/>
</dbReference>
<name>A0A8E2WFF2_RHILI</name>